<dbReference type="InterPro" id="IPR004360">
    <property type="entry name" value="Glyas_Fos-R_dOase_dom"/>
</dbReference>
<gene>
    <name evidence="2" type="ORF">CU102_26600</name>
</gene>
<accession>A0A2P7B5E1</accession>
<dbReference type="PROSITE" id="PS51819">
    <property type="entry name" value="VOC"/>
    <property type="match status" value="1"/>
</dbReference>
<evidence type="ECO:0000313" key="2">
    <source>
        <dbReference type="EMBL" id="PSH61688.1"/>
    </source>
</evidence>
<evidence type="ECO:0000313" key="3">
    <source>
        <dbReference type="Proteomes" id="UP000241444"/>
    </source>
</evidence>
<organism evidence="2 3">
    <name type="scientific">Phyllobacterium brassicacearum</name>
    <dbReference type="NCBI Taxonomy" id="314235"/>
    <lineage>
        <taxon>Bacteria</taxon>
        <taxon>Pseudomonadati</taxon>
        <taxon>Pseudomonadota</taxon>
        <taxon>Alphaproteobacteria</taxon>
        <taxon>Hyphomicrobiales</taxon>
        <taxon>Phyllobacteriaceae</taxon>
        <taxon>Phyllobacterium</taxon>
    </lineage>
</organism>
<feature type="domain" description="VOC" evidence="1">
    <location>
        <begin position="4"/>
        <end position="133"/>
    </location>
</feature>
<proteinExistence type="predicted"/>
<dbReference type="PANTHER" id="PTHR36503">
    <property type="entry name" value="BLR2520 PROTEIN"/>
    <property type="match status" value="1"/>
</dbReference>
<comment type="caution">
    <text evidence="2">The sequence shown here is derived from an EMBL/GenBank/DDBJ whole genome shotgun (WGS) entry which is preliminary data.</text>
</comment>
<dbReference type="Pfam" id="PF00903">
    <property type="entry name" value="Glyoxalase"/>
    <property type="match status" value="1"/>
</dbReference>
<dbReference type="InterPro" id="IPR037523">
    <property type="entry name" value="VOC_core"/>
</dbReference>
<sequence length="135" mass="15110">MKPRIKVLTLGVDDLDRSLAFYRDGMGLETKGIIGQQFEDGAVVFFYMNDDLILALWPTASLSRDAKIAATQSRLGAVSIGHIVNSREEVDSIIRQAEQAGAVVTDPPHDRFWGGYSGYFRDPDDHLWEIAWNPQ</sequence>
<dbReference type="InterPro" id="IPR029068">
    <property type="entry name" value="Glyas_Bleomycin-R_OHBP_Dase"/>
</dbReference>
<name>A0A2P7B5E1_9HYPH</name>
<reference evidence="3" key="1">
    <citation type="submission" date="2017-11" db="EMBL/GenBank/DDBJ databases">
        <authorList>
            <person name="Kuznetsova I."/>
            <person name="Sazanova A."/>
            <person name="Chirak E."/>
            <person name="Safronova V."/>
            <person name="Willems A."/>
        </authorList>
    </citation>
    <scope>NUCLEOTIDE SEQUENCE [LARGE SCALE GENOMIC DNA]</scope>
    <source>
        <strain evidence="3">STM 196</strain>
    </source>
</reference>
<dbReference type="Proteomes" id="UP000241444">
    <property type="component" value="Unassembled WGS sequence"/>
</dbReference>
<evidence type="ECO:0000259" key="1">
    <source>
        <dbReference type="PROSITE" id="PS51819"/>
    </source>
</evidence>
<dbReference type="SUPFAM" id="SSF54593">
    <property type="entry name" value="Glyoxalase/Bleomycin resistance protein/Dihydroxybiphenyl dioxygenase"/>
    <property type="match status" value="1"/>
</dbReference>
<dbReference type="Gene3D" id="3.10.180.10">
    <property type="entry name" value="2,3-Dihydroxybiphenyl 1,2-Dioxygenase, domain 1"/>
    <property type="match status" value="1"/>
</dbReference>
<dbReference type="AlphaFoldDB" id="A0A2P7B5E1"/>
<protein>
    <submittedName>
        <fullName evidence="2">Glyoxalase</fullName>
    </submittedName>
</protein>
<dbReference type="RefSeq" id="WP_106714088.1">
    <property type="nucleotide sequence ID" value="NZ_PGGO01000035.1"/>
</dbReference>
<dbReference type="OrthoDB" id="9798430at2"/>
<feature type="non-terminal residue" evidence="2">
    <location>
        <position position="135"/>
    </location>
</feature>
<dbReference type="PANTHER" id="PTHR36503:SF1">
    <property type="entry name" value="BLR2520 PROTEIN"/>
    <property type="match status" value="1"/>
</dbReference>
<keyword evidence="3" id="KW-1185">Reference proteome</keyword>
<dbReference type="EMBL" id="PGGO01000035">
    <property type="protein sequence ID" value="PSH61688.1"/>
    <property type="molecule type" value="Genomic_DNA"/>
</dbReference>